<proteinExistence type="predicted"/>
<organism evidence="2 3">
    <name type="scientific">Leersia perrieri</name>
    <dbReference type="NCBI Taxonomy" id="77586"/>
    <lineage>
        <taxon>Eukaryota</taxon>
        <taxon>Viridiplantae</taxon>
        <taxon>Streptophyta</taxon>
        <taxon>Embryophyta</taxon>
        <taxon>Tracheophyta</taxon>
        <taxon>Spermatophyta</taxon>
        <taxon>Magnoliopsida</taxon>
        <taxon>Liliopsida</taxon>
        <taxon>Poales</taxon>
        <taxon>Poaceae</taxon>
        <taxon>BOP clade</taxon>
        <taxon>Oryzoideae</taxon>
        <taxon>Oryzeae</taxon>
        <taxon>Oryzinae</taxon>
        <taxon>Leersia</taxon>
    </lineage>
</organism>
<protein>
    <submittedName>
        <fullName evidence="2">Uncharacterized protein</fullName>
    </submittedName>
</protein>
<keyword evidence="3" id="KW-1185">Reference proteome</keyword>
<evidence type="ECO:0000313" key="3">
    <source>
        <dbReference type="Proteomes" id="UP000032180"/>
    </source>
</evidence>
<name>A0A0D9UYI1_9ORYZ</name>
<evidence type="ECO:0000313" key="2">
    <source>
        <dbReference type="EnsemblPlants" id="LPERR01G07490.1"/>
    </source>
</evidence>
<dbReference type="AlphaFoldDB" id="A0A0D9UYI1"/>
<feature type="compositionally biased region" description="Polar residues" evidence="1">
    <location>
        <begin position="1"/>
        <end position="10"/>
    </location>
</feature>
<sequence>MLSNSLSNRLTPDFPDTVESAMNGQDGTAAALPPHGWSLARSLPPPVLSSSKGSPKESFFEC</sequence>
<reference evidence="2 3" key="1">
    <citation type="submission" date="2012-08" db="EMBL/GenBank/DDBJ databases">
        <title>Oryza genome evolution.</title>
        <authorList>
            <person name="Wing R.A."/>
        </authorList>
    </citation>
    <scope>NUCLEOTIDE SEQUENCE</scope>
</reference>
<dbReference type="Gramene" id="LPERR01G07490.1">
    <property type="protein sequence ID" value="LPERR01G07490.1"/>
    <property type="gene ID" value="LPERR01G07490"/>
</dbReference>
<feature type="region of interest" description="Disordered" evidence="1">
    <location>
        <begin position="1"/>
        <end position="62"/>
    </location>
</feature>
<dbReference type="EnsemblPlants" id="LPERR01G07490.1">
    <property type="protein sequence ID" value="LPERR01G07490.1"/>
    <property type="gene ID" value="LPERR01G07490"/>
</dbReference>
<accession>A0A0D9UYI1</accession>
<reference evidence="2" key="3">
    <citation type="submission" date="2015-04" db="UniProtKB">
        <authorList>
            <consortium name="EnsemblPlants"/>
        </authorList>
    </citation>
    <scope>IDENTIFICATION</scope>
</reference>
<dbReference type="HOGENOM" id="CLU_2907300_0_0_1"/>
<evidence type="ECO:0000256" key="1">
    <source>
        <dbReference type="SAM" id="MobiDB-lite"/>
    </source>
</evidence>
<reference evidence="3" key="2">
    <citation type="submission" date="2013-12" db="EMBL/GenBank/DDBJ databases">
        <authorList>
            <person name="Yu Y."/>
            <person name="Lee S."/>
            <person name="de Baynast K."/>
            <person name="Wissotski M."/>
            <person name="Liu L."/>
            <person name="Talag J."/>
            <person name="Goicoechea J."/>
            <person name="Angelova A."/>
            <person name="Jetty R."/>
            <person name="Kudrna D."/>
            <person name="Golser W."/>
            <person name="Rivera L."/>
            <person name="Zhang J."/>
            <person name="Wing R."/>
        </authorList>
    </citation>
    <scope>NUCLEOTIDE SEQUENCE</scope>
</reference>
<dbReference type="Proteomes" id="UP000032180">
    <property type="component" value="Chromosome 1"/>
</dbReference>